<dbReference type="InterPro" id="IPR013325">
    <property type="entry name" value="RNA_pol_sigma_r2"/>
</dbReference>
<dbReference type="GO" id="GO:0016987">
    <property type="term" value="F:sigma factor activity"/>
    <property type="evidence" value="ECO:0007669"/>
    <property type="project" value="UniProtKB-KW"/>
</dbReference>
<dbReference type="NCBIfam" id="TIGR02937">
    <property type="entry name" value="sigma70-ECF"/>
    <property type="match status" value="1"/>
</dbReference>
<feature type="domain" description="RNA polymerase sigma-70 region 2" evidence="7">
    <location>
        <begin position="31"/>
        <end position="95"/>
    </location>
</feature>
<proteinExistence type="inferred from homology"/>
<comment type="similarity">
    <text evidence="1">Belongs to the sigma-70 factor family. ECF subfamily.</text>
</comment>
<organism evidence="8 9">
    <name type="scientific">Thermomonospora umbrina</name>
    <dbReference type="NCBI Taxonomy" id="111806"/>
    <lineage>
        <taxon>Bacteria</taxon>
        <taxon>Bacillati</taxon>
        <taxon>Actinomycetota</taxon>
        <taxon>Actinomycetes</taxon>
        <taxon>Streptosporangiales</taxon>
        <taxon>Thermomonosporaceae</taxon>
        <taxon>Thermomonospora</taxon>
    </lineage>
</organism>
<keyword evidence="9" id="KW-1185">Reference proteome</keyword>
<evidence type="ECO:0000313" key="8">
    <source>
        <dbReference type="EMBL" id="REE95426.1"/>
    </source>
</evidence>
<dbReference type="InterPro" id="IPR013324">
    <property type="entry name" value="RNA_pol_sigma_r3/r4-like"/>
</dbReference>
<evidence type="ECO:0000256" key="4">
    <source>
        <dbReference type="ARBA" id="ARBA00023125"/>
    </source>
</evidence>
<dbReference type="PANTHER" id="PTHR43133:SF8">
    <property type="entry name" value="RNA POLYMERASE SIGMA FACTOR HI_1459-RELATED"/>
    <property type="match status" value="1"/>
</dbReference>
<evidence type="ECO:0000256" key="2">
    <source>
        <dbReference type="ARBA" id="ARBA00023015"/>
    </source>
</evidence>
<dbReference type="EMBL" id="QTTT01000001">
    <property type="protein sequence ID" value="REE95426.1"/>
    <property type="molecule type" value="Genomic_DNA"/>
</dbReference>
<protein>
    <submittedName>
        <fullName evidence="8">RNA polymerase sigma factor (Sigma-70 family)</fullName>
    </submittedName>
</protein>
<reference evidence="8 9" key="1">
    <citation type="submission" date="2018-08" db="EMBL/GenBank/DDBJ databases">
        <title>Sequencing the genomes of 1000 actinobacteria strains.</title>
        <authorList>
            <person name="Klenk H.-P."/>
        </authorList>
    </citation>
    <scope>NUCLEOTIDE SEQUENCE [LARGE SCALE GENOMIC DNA]</scope>
    <source>
        <strain evidence="8 9">DSM 43927</strain>
    </source>
</reference>
<dbReference type="InterPro" id="IPR036388">
    <property type="entry name" value="WH-like_DNA-bd_sf"/>
</dbReference>
<keyword evidence="5" id="KW-0804">Transcription</keyword>
<dbReference type="AlphaFoldDB" id="A0A3D9SHP7"/>
<evidence type="ECO:0000256" key="3">
    <source>
        <dbReference type="ARBA" id="ARBA00023082"/>
    </source>
</evidence>
<dbReference type="GO" id="GO:0003677">
    <property type="term" value="F:DNA binding"/>
    <property type="evidence" value="ECO:0007669"/>
    <property type="project" value="UniProtKB-KW"/>
</dbReference>
<evidence type="ECO:0000313" key="9">
    <source>
        <dbReference type="Proteomes" id="UP000256661"/>
    </source>
</evidence>
<gene>
    <name evidence="8" type="ORF">DFJ69_0814</name>
</gene>
<comment type="caution">
    <text evidence="8">The sequence shown here is derived from an EMBL/GenBank/DDBJ whole genome shotgun (WGS) entry which is preliminary data.</text>
</comment>
<dbReference type="SUPFAM" id="SSF88946">
    <property type="entry name" value="Sigma2 domain of RNA polymerase sigma factors"/>
    <property type="match status" value="1"/>
</dbReference>
<evidence type="ECO:0000259" key="7">
    <source>
        <dbReference type="Pfam" id="PF04542"/>
    </source>
</evidence>
<evidence type="ECO:0000256" key="6">
    <source>
        <dbReference type="SAM" id="MobiDB-lite"/>
    </source>
</evidence>
<dbReference type="Gene3D" id="1.10.1740.10">
    <property type="match status" value="1"/>
</dbReference>
<dbReference type="PANTHER" id="PTHR43133">
    <property type="entry name" value="RNA POLYMERASE ECF-TYPE SIGMA FACTO"/>
    <property type="match status" value="1"/>
</dbReference>
<evidence type="ECO:0000256" key="5">
    <source>
        <dbReference type="ARBA" id="ARBA00023163"/>
    </source>
</evidence>
<keyword evidence="4" id="KW-0238">DNA-binding</keyword>
<dbReference type="SUPFAM" id="SSF88659">
    <property type="entry name" value="Sigma3 and sigma4 domains of RNA polymerase sigma factors"/>
    <property type="match status" value="1"/>
</dbReference>
<dbReference type="InterPro" id="IPR039425">
    <property type="entry name" value="RNA_pol_sigma-70-like"/>
</dbReference>
<evidence type="ECO:0000256" key="1">
    <source>
        <dbReference type="ARBA" id="ARBA00010641"/>
    </source>
</evidence>
<name>A0A3D9SHP7_9ACTN</name>
<keyword evidence="2" id="KW-0805">Transcription regulation</keyword>
<dbReference type="InterPro" id="IPR007627">
    <property type="entry name" value="RNA_pol_sigma70_r2"/>
</dbReference>
<keyword evidence="3" id="KW-0731">Sigma factor</keyword>
<dbReference type="InterPro" id="IPR014284">
    <property type="entry name" value="RNA_pol_sigma-70_dom"/>
</dbReference>
<dbReference type="GO" id="GO:0006352">
    <property type="term" value="P:DNA-templated transcription initiation"/>
    <property type="evidence" value="ECO:0007669"/>
    <property type="project" value="InterPro"/>
</dbReference>
<dbReference type="Pfam" id="PF04542">
    <property type="entry name" value="Sigma70_r2"/>
    <property type="match status" value="1"/>
</dbReference>
<sequence length="185" mass="19587">MVVPMGMQAVPSGELVVRARAGDETAWAALTERYSGMLWAIARAYGLGGADAADLVQVTWLRLVEHIDALRRPARVGTWLAVTARREAARALRSSAVRRAGESPAGPEPADPTTPDAVCAERERLRAVVDALGALPDLCRQVLRLFAGSPTYAEVAAALDIPVGSVGPTRTRCLASLRKRLGGPP</sequence>
<accession>A0A3D9SHP7</accession>
<dbReference type="Proteomes" id="UP000256661">
    <property type="component" value="Unassembled WGS sequence"/>
</dbReference>
<dbReference type="Gene3D" id="1.10.10.10">
    <property type="entry name" value="Winged helix-like DNA-binding domain superfamily/Winged helix DNA-binding domain"/>
    <property type="match status" value="1"/>
</dbReference>
<feature type="region of interest" description="Disordered" evidence="6">
    <location>
        <begin position="93"/>
        <end position="115"/>
    </location>
</feature>